<dbReference type="OrthoDB" id="5598852at2759"/>
<accession>A0A6A6FA65</accession>
<feature type="domain" description="Aminoglycoside phosphotransferase" evidence="1">
    <location>
        <begin position="163"/>
        <end position="216"/>
    </location>
</feature>
<dbReference type="InterPro" id="IPR011009">
    <property type="entry name" value="Kinase-like_dom_sf"/>
</dbReference>
<evidence type="ECO:0000313" key="2">
    <source>
        <dbReference type="EMBL" id="KAF2210289.1"/>
    </source>
</evidence>
<dbReference type="AlphaFoldDB" id="A0A6A6FA65"/>
<evidence type="ECO:0000259" key="1">
    <source>
        <dbReference type="Pfam" id="PF01636"/>
    </source>
</evidence>
<dbReference type="Gene3D" id="3.90.1200.10">
    <property type="match status" value="1"/>
</dbReference>
<name>A0A6A6FA65_9PEZI</name>
<proteinExistence type="predicted"/>
<reference evidence="2" key="1">
    <citation type="journal article" date="2020" name="Stud. Mycol.">
        <title>101 Dothideomycetes genomes: a test case for predicting lifestyles and emergence of pathogens.</title>
        <authorList>
            <person name="Haridas S."/>
            <person name="Albert R."/>
            <person name="Binder M."/>
            <person name="Bloem J."/>
            <person name="Labutti K."/>
            <person name="Salamov A."/>
            <person name="Andreopoulos B."/>
            <person name="Baker S."/>
            <person name="Barry K."/>
            <person name="Bills G."/>
            <person name="Bluhm B."/>
            <person name="Cannon C."/>
            <person name="Castanera R."/>
            <person name="Culley D."/>
            <person name="Daum C."/>
            <person name="Ezra D."/>
            <person name="Gonzalez J."/>
            <person name="Henrissat B."/>
            <person name="Kuo A."/>
            <person name="Liang C."/>
            <person name="Lipzen A."/>
            <person name="Lutzoni F."/>
            <person name="Magnuson J."/>
            <person name="Mondo S."/>
            <person name="Nolan M."/>
            <person name="Ohm R."/>
            <person name="Pangilinan J."/>
            <person name="Park H.-J."/>
            <person name="Ramirez L."/>
            <person name="Alfaro M."/>
            <person name="Sun H."/>
            <person name="Tritt A."/>
            <person name="Yoshinaga Y."/>
            <person name="Zwiers L.-H."/>
            <person name="Turgeon B."/>
            <person name="Goodwin S."/>
            <person name="Spatafora J."/>
            <person name="Crous P."/>
            <person name="Grigoriev I."/>
        </authorList>
    </citation>
    <scope>NUCLEOTIDE SEQUENCE</scope>
    <source>
        <strain evidence="2">SCOH1-5</strain>
    </source>
</reference>
<keyword evidence="3" id="KW-1185">Reference proteome</keyword>
<dbReference type="Proteomes" id="UP000799539">
    <property type="component" value="Unassembled WGS sequence"/>
</dbReference>
<sequence length="319" mass="35833">MSDLFDTHSNVKQTACDKYAEEVVGGPIQALDWQGYYSYTVESKDGHTIVQFRSDKSPLDQEIVDLAKRVHPDLVPGMVRLGLLGDSTVSVWKMDKIPGVGFLMMIHDDNIKTKVLTTAVDMAKFYAAAWKCPQKPSPERVLAVRQECETKLLELANSSPAPLQIHISQSRAALDDIFELPWVLTHDDLSSMNLLMDAATGHLKGIVDWADAAIWPFGVALWGVESILGYDSPDGWTWLDDEAQTCRASFSATFQQEADEISADQLILIEKTRNLGLLLRYGFVWRDGRAVPTEDITTLEGYLRRKCRYPPFGQIRLIR</sequence>
<gene>
    <name evidence="2" type="ORF">CERZMDRAFT_45663</name>
</gene>
<protein>
    <recommendedName>
        <fullName evidence="1">Aminoglycoside phosphotransferase domain-containing protein</fullName>
    </recommendedName>
</protein>
<evidence type="ECO:0000313" key="3">
    <source>
        <dbReference type="Proteomes" id="UP000799539"/>
    </source>
</evidence>
<dbReference type="InterPro" id="IPR002575">
    <property type="entry name" value="Aminoglycoside_PTrfase"/>
</dbReference>
<dbReference type="SUPFAM" id="SSF56112">
    <property type="entry name" value="Protein kinase-like (PK-like)"/>
    <property type="match status" value="1"/>
</dbReference>
<organism evidence="2 3">
    <name type="scientific">Cercospora zeae-maydis SCOH1-5</name>
    <dbReference type="NCBI Taxonomy" id="717836"/>
    <lineage>
        <taxon>Eukaryota</taxon>
        <taxon>Fungi</taxon>
        <taxon>Dikarya</taxon>
        <taxon>Ascomycota</taxon>
        <taxon>Pezizomycotina</taxon>
        <taxon>Dothideomycetes</taxon>
        <taxon>Dothideomycetidae</taxon>
        <taxon>Mycosphaerellales</taxon>
        <taxon>Mycosphaerellaceae</taxon>
        <taxon>Cercospora</taxon>
    </lineage>
</organism>
<dbReference type="Pfam" id="PF01636">
    <property type="entry name" value="APH"/>
    <property type="match status" value="1"/>
</dbReference>
<dbReference type="EMBL" id="ML992682">
    <property type="protein sequence ID" value="KAF2210289.1"/>
    <property type="molecule type" value="Genomic_DNA"/>
</dbReference>